<dbReference type="SUPFAM" id="SSF48264">
    <property type="entry name" value="Cytochrome P450"/>
    <property type="match status" value="1"/>
</dbReference>
<evidence type="ECO:0000256" key="2">
    <source>
        <dbReference type="ARBA" id="ARBA00010617"/>
    </source>
</evidence>
<accession>A0A139HJS4</accession>
<feature type="signal peptide" evidence="8">
    <location>
        <begin position="1"/>
        <end position="17"/>
    </location>
</feature>
<dbReference type="GO" id="GO:0004497">
    <property type="term" value="F:monooxygenase activity"/>
    <property type="evidence" value="ECO:0007669"/>
    <property type="project" value="UniProtKB-KW"/>
</dbReference>
<dbReference type="InterPro" id="IPR001128">
    <property type="entry name" value="Cyt_P450"/>
</dbReference>
<dbReference type="GO" id="GO:0020037">
    <property type="term" value="F:heme binding"/>
    <property type="evidence" value="ECO:0007669"/>
    <property type="project" value="InterPro"/>
</dbReference>
<dbReference type="PANTHER" id="PTHR24305:SF166">
    <property type="entry name" value="CYTOCHROME P450 12A4, MITOCHONDRIAL-RELATED"/>
    <property type="match status" value="1"/>
</dbReference>
<proteinExistence type="inferred from homology"/>
<dbReference type="CDD" id="cd11059">
    <property type="entry name" value="CYP_fungal"/>
    <property type="match status" value="1"/>
</dbReference>
<feature type="transmembrane region" description="Helical" evidence="7">
    <location>
        <begin position="59"/>
        <end position="82"/>
    </location>
</feature>
<dbReference type="PROSITE" id="PS00086">
    <property type="entry name" value="CYTOCHROME_P450"/>
    <property type="match status" value="1"/>
</dbReference>
<dbReference type="PRINTS" id="PR00385">
    <property type="entry name" value="P450"/>
</dbReference>
<organism evidence="9 10">
    <name type="scientific">Pseudocercospora eumusae</name>
    <dbReference type="NCBI Taxonomy" id="321146"/>
    <lineage>
        <taxon>Eukaryota</taxon>
        <taxon>Fungi</taxon>
        <taxon>Dikarya</taxon>
        <taxon>Ascomycota</taxon>
        <taxon>Pezizomycotina</taxon>
        <taxon>Dothideomycetes</taxon>
        <taxon>Dothideomycetidae</taxon>
        <taxon>Mycosphaerellales</taxon>
        <taxon>Mycosphaerellaceae</taxon>
        <taxon>Pseudocercospora</taxon>
    </lineage>
</organism>
<dbReference type="GO" id="GO:0005506">
    <property type="term" value="F:iron ion binding"/>
    <property type="evidence" value="ECO:0007669"/>
    <property type="project" value="InterPro"/>
</dbReference>
<evidence type="ECO:0000256" key="1">
    <source>
        <dbReference type="ARBA" id="ARBA00001971"/>
    </source>
</evidence>
<dbReference type="EMBL" id="LFZN01000039">
    <property type="protein sequence ID" value="KXT02656.1"/>
    <property type="molecule type" value="Genomic_DNA"/>
</dbReference>
<dbReference type="OrthoDB" id="1470350at2759"/>
<dbReference type="InterPro" id="IPR050121">
    <property type="entry name" value="Cytochrome_P450_monoxygenase"/>
</dbReference>
<dbReference type="PANTHER" id="PTHR24305">
    <property type="entry name" value="CYTOCHROME P450"/>
    <property type="match status" value="1"/>
</dbReference>
<dbReference type="Proteomes" id="UP000070133">
    <property type="component" value="Unassembled WGS sequence"/>
</dbReference>
<evidence type="ECO:0000256" key="4">
    <source>
        <dbReference type="ARBA" id="ARBA00023004"/>
    </source>
</evidence>
<name>A0A139HJS4_9PEZI</name>
<dbReference type="Pfam" id="PF00067">
    <property type="entry name" value="p450"/>
    <property type="match status" value="1"/>
</dbReference>
<evidence type="ECO:0000256" key="7">
    <source>
        <dbReference type="SAM" id="Phobius"/>
    </source>
</evidence>
<evidence type="ECO:0008006" key="11">
    <source>
        <dbReference type="Google" id="ProtNLM"/>
    </source>
</evidence>
<keyword evidence="5 6" id="KW-0349">Heme</keyword>
<feature type="chain" id="PRO_5007806619" description="Cytochrome P450" evidence="8">
    <location>
        <begin position="18"/>
        <end position="577"/>
    </location>
</feature>
<keyword evidence="10" id="KW-1185">Reference proteome</keyword>
<dbReference type="PRINTS" id="PR00465">
    <property type="entry name" value="EP450IV"/>
</dbReference>
<keyword evidence="3 5" id="KW-0479">Metal-binding</keyword>
<keyword evidence="8" id="KW-0732">Signal</keyword>
<keyword evidence="7" id="KW-0812">Transmembrane</keyword>
<keyword evidence="7" id="KW-1133">Transmembrane helix</keyword>
<reference evidence="9 10" key="1">
    <citation type="submission" date="2015-07" db="EMBL/GenBank/DDBJ databases">
        <title>Comparative genomics of the Sigatoka disease complex on banana suggests a link between parallel evolutionary changes in Pseudocercospora fijiensis and Pseudocercospora eumusae and increased virulence on the banana host.</title>
        <authorList>
            <person name="Chang T.-C."/>
            <person name="Salvucci A."/>
            <person name="Crous P.W."/>
            <person name="Stergiopoulos I."/>
        </authorList>
    </citation>
    <scope>NUCLEOTIDE SEQUENCE [LARGE SCALE GENOMIC DNA]</scope>
    <source>
        <strain evidence="9 10">CBS 114824</strain>
    </source>
</reference>
<dbReference type="Gene3D" id="1.10.630.10">
    <property type="entry name" value="Cytochrome P450"/>
    <property type="match status" value="1"/>
</dbReference>
<feature type="binding site" description="axial binding residue" evidence="5">
    <location>
        <position position="515"/>
    </location>
    <ligand>
        <name>heme</name>
        <dbReference type="ChEBI" id="CHEBI:30413"/>
    </ligand>
    <ligandPart>
        <name>Fe</name>
        <dbReference type="ChEBI" id="CHEBI:18248"/>
    </ligandPart>
</feature>
<dbReference type="InterPro" id="IPR036396">
    <property type="entry name" value="Cyt_P450_sf"/>
</dbReference>
<gene>
    <name evidence="9" type="ORF">AC578_1146</name>
</gene>
<evidence type="ECO:0000256" key="5">
    <source>
        <dbReference type="PIRSR" id="PIRSR602403-1"/>
    </source>
</evidence>
<keyword evidence="4 5" id="KW-0408">Iron</keyword>
<protein>
    <recommendedName>
        <fullName evidence="11">Cytochrome P450</fullName>
    </recommendedName>
</protein>
<keyword evidence="6" id="KW-0560">Oxidoreductase</keyword>
<dbReference type="InterPro" id="IPR017972">
    <property type="entry name" value="Cyt_P450_CS"/>
</dbReference>
<comment type="caution">
    <text evidence="9">The sequence shown here is derived from an EMBL/GenBank/DDBJ whole genome shotgun (WGS) entry which is preliminary data.</text>
</comment>
<dbReference type="AlphaFoldDB" id="A0A139HJS4"/>
<keyword evidence="6" id="KW-0503">Monooxygenase</keyword>
<evidence type="ECO:0000256" key="6">
    <source>
        <dbReference type="RuleBase" id="RU000461"/>
    </source>
</evidence>
<evidence type="ECO:0000256" key="3">
    <source>
        <dbReference type="ARBA" id="ARBA00022723"/>
    </source>
</evidence>
<dbReference type="STRING" id="321146.A0A139HJS4"/>
<dbReference type="InterPro" id="IPR002403">
    <property type="entry name" value="Cyt_P450_E_grp-IV"/>
</dbReference>
<evidence type="ECO:0000313" key="10">
    <source>
        <dbReference type="Proteomes" id="UP000070133"/>
    </source>
</evidence>
<keyword evidence="7" id="KW-0472">Membrane</keyword>
<comment type="similarity">
    <text evidence="2 6">Belongs to the cytochrome P450 family.</text>
</comment>
<evidence type="ECO:0000313" key="9">
    <source>
        <dbReference type="EMBL" id="KXT02656.1"/>
    </source>
</evidence>
<comment type="cofactor">
    <cofactor evidence="1 5">
        <name>heme</name>
        <dbReference type="ChEBI" id="CHEBI:30413"/>
    </cofactor>
</comment>
<evidence type="ECO:0000256" key="8">
    <source>
        <dbReference type="SAM" id="SignalP"/>
    </source>
</evidence>
<sequence length="577" mass="64678">MFTLYVQLLLRIDILCTLHLNPDCRSGRRRWCGATFLIAGGQIHVPSHTKEEVSMTLPIIPLAAGLALLALAFYKFIIYPAFLSPLAKIPNAHWTASISPLWILYHRQQQQDTPVVHACHTRLGPIIRLAPNEVSVNSVDGGIRTIYAGGFEKGDWYSNVFSNYGVEPMFAMEAHGPHSKRKRMLSNVYAKSTLQTSPALTKITDIMINERLIPRLQKSAKSGEPVELYDVFSAVTMDYVTGYIFGVRNGSNFVQDYAAGVRLFHEFKARQKYTFWPQELPNVTSWLQRLGLKWLVVPTWVDSANSSIENWVMSMCEKAEQTVQKIQQGEAVPPQDTPTVYTQLRTSLLKEPPSPPPSPPLHLTLASELLDHTLAGYDTSGILLTWLAWQLSRPKNLPWQTRLRQEILSASSLDAKTLSSLPTLHAILMESLRLHPPIPGQQPRLTPPNTTTLLLGTYEIPPSTRVQAQAYSLHRHQNLANPEEWDPSRWLSSSSDDQKDLLRAFWAFGSGGRMCVGSNFAVLDMKAVCVGVWGRFETEIVCDGGMVPNGGYMGEPIGVGDGERRRRRFLVVRVKEV</sequence>
<dbReference type="GO" id="GO:0016705">
    <property type="term" value="F:oxidoreductase activity, acting on paired donors, with incorporation or reduction of molecular oxygen"/>
    <property type="evidence" value="ECO:0007669"/>
    <property type="project" value="InterPro"/>
</dbReference>